<name>A0AAE1AIS8_9GAST</name>
<reference evidence="1" key="1">
    <citation type="journal article" date="2023" name="G3 (Bethesda)">
        <title>A reference genome for the long-term kleptoplast-retaining sea slug Elysia crispata morphotype clarki.</title>
        <authorList>
            <person name="Eastman K.E."/>
            <person name="Pendleton A.L."/>
            <person name="Shaikh M.A."/>
            <person name="Suttiyut T."/>
            <person name="Ogas R."/>
            <person name="Tomko P."/>
            <person name="Gavelis G."/>
            <person name="Widhalm J.R."/>
            <person name="Wisecaver J.H."/>
        </authorList>
    </citation>
    <scope>NUCLEOTIDE SEQUENCE</scope>
    <source>
        <strain evidence="1">ECLA1</strain>
    </source>
</reference>
<keyword evidence="2" id="KW-1185">Reference proteome</keyword>
<dbReference type="Proteomes" id="UP001283361">
    <property type="component" value="Unassembled WGS sequence"/>
</dbReference>
<gene>
    <name evidence="1" type="ORF">RRG08_058608</name>
</gene>
<evidence type="ECO:0000313" key="2">
    <source>
        <dbReference type="Proteomes" id="UP001283361"/>
    </source>
</evidence>
<organism evidence="1 2">
    <name type="scientific">Elysia crispata</name>
    <name type="common">lettuce slug</name>
    <dbReference type="NCBI Taxonomy" id="231223"/>
    <lineage>
        <taxon>Eukaryota</taxon>
        <taxon>Metazoa</taxon>
        <taxon>Spiralia</taxon>
        <taxon>Lophotrochozoa</taxon>
        <taxon>Mollusca</taxon>
        <taxon>Gastropoda</taxon>
        <taxon>Heterobranchia</taxon>
        <taxon>Euthyneura</taxon>
        <taxon>Panpulmonata</taxon>
        <taxon>Sacoglossa</taxon>
        <taxon>Placobranchoidea</taxon>
        <taxon>Plakobranchidae</taxon>
        <taxon>Elysia</taxon>
    </lineage>
</organism>
<evidence type="ECO:0000313" key="1">
    <source>
        <dbReference type="EMBL" id="KAK3788016.1"/>
    </source>
</evidence>
<dbReference type="AlphaFoldDB" id="A0AAE1AIS8"/>
<accession>A0AAE1AIS8</accession>
<protein>
    <submittedName>
        <fullName evidence="1">Uncharacterized protein</fullName>
    </submittedName>
</protein>
<comment type="caution">
    <text evidence="1">The sequence shown here is derived from an EMBL/GenBank/DDBJ whole genome shotgun (WGS) entry which is preliminary data.</text>
</comment>
<dbReference type="EMBL" id="JAWDGP010001804">
    <property type="protein sequence ID" value="KAK3788016.1"/>
    <property type="molecule type" value="Genomic_DNA"/>
</dbReference>
<proteinExistence type="predicted"/>
<sequence length="88" mass="9818">MPPKLTNAEISRTKLWLGLTTALESEEFPEVGQSQDNQMRFRPQELALWTSLVSIASMLVCLVYDPQGYVGGSRISLGANKGIRVERH</sequence>